<name>A0AC60W866_9ARCH</name>
<dbReference type="EMBL" id="JACEMX010000103">
    <property type="protein sequence ID" value="MBA4463575.1"/>
    <property type="molecule type" value="Genomic_DNA"/>
</dbReference>
<organism evidence="1 2">
    <name type="scientific">Candidatus Nitrosomaritimum aestuariumsis</name>
    <dbReference type="NCBI Taxonomy" id="3342354"/>
    <lineage>
        <taxon>Archaea</taxon>
        <taxon>Nitrososphaerota</taxon>
        <taxon>Nitrososphaeria</taxon>
        <taxon>Nitrosopumilales</taxon>
        <taxon>Nitrosopumilaceae</taxon>
        <taxon>Candidatus Nitrosomaritimum</taxon>
    </lineage>
</organism>
<accession>A0AC60W866</accession>
<evidence type="ECO:0000313" key="1">
    <source>
        <dbReference type="EMBL" id="MBA4463575.1"/>
    </source>
</evidence>
<dbReference type="Proteomes" id="UP000591542">
    <property type="component" value="Unassembled WGS sequence"/>
</dbReference>
<comment type="caution">
    <text evidence="1">The sequence shown here is derived from an EMBL/GenBank/DDBJ whole genome shotgun (WGS) entry which is preliminary data.</text>
</comment>
<proteinExistence type="predicted"/>
<evidence type="ECO:0000313" key="2">
    <source>
        <dbReference type="Proteomes" id="UP000591542"/>
    </source>
</evidence>
<protein>
    <submittedName>
        <fullName evidence="1">Uncharacterized protein</fullName>
    </submittedName>
</protein>
<sequence>MTFLKPNRISKDLDFIKNISGKIDKKISQSDSSNLKIENLTLEELQDLRKIVGLADFMLHKYEDKKDTKSILEYFVSIIRDSAESIESIDDEVSELIISAEDSIGKIKELHSNISEKYDLEKSHISTQENESENSANNFTKIAIEINSHEYLENSTDKEGQVI</sequence>
<reference evidence="1 2" key="1">
    <citation type="journal article" date="2020" name="Appl. Environ. Microbiol.">
        <title>Genomic Characteristics of a Novel Species of Ammonia-Oxidizing Archaea from the Jiulong River Estuary.</title>
        <authorList>
            <person name="Zou D."/>
            <person name="Wan R."/>
            <person name="Han L."/>
            <person name="Xu M.N."/>
            <person name="Liu Y."/>
            <person name="Liu H."/>
            <person name="Kao S.J."/>
            <person name="Li M."/>
        </authorList>
    </citation>
    <scope>NUCLEOTIDE SEQUENCE [LARGE SCALE GENOMIC DNA]</scope>
    <source>
        <strain evidence="1">S2bin1</strain>
    </source>
</reference>
<gene>
    <name evidence="1" type="ORF">H2B01_05250</name>
</gene>